<dbReference type="PANTHER" id="PTHR47328:SF1">
    <property type="entry name" value="RUTC FAMILY PROTEIN YOAB"/>
    <property type="match status" value="1"/>
</dbReference>
<dbReference type="InterPro" id="IPR035709">
    <property type="entry name" value="YoaB-like"/>
</dbReference>
<evidence type="ECO:0000313" key="1">
    <source>
        <dbReference type="EMBL" id="MFM0719499.1"/>
    </source>
</evidence>
<proteinExistence type="predicted"/>
<dbReference type="PANTHER" id="PTHR47328">
    <property type="match status" value="1"/>
</dbReference>
<accession>A0ABW9EK84</accession>
<reference evidence="1 2" key="1">
    <citation type="journal article" date="2024" name="Chem. Sci.">
        <title>Discovery of megapolipeptins by genome mining of a Burkholderiales bacteria collection.</title>
        <authorList>
            <person name="Paulo B.S."/>
            <person name="Recchia M.J.J."/>
            <person name="Lee S."/>
            <person name="Fergusson C.H."/>
            <person name="Romanowski S.B."/>
            <person name="Hernandez A."/>
            <person name="Krull N."/>
            <person name="Liu D.Y."/>
            <person name="Cavanagh H."/>
            <person name="Bos A."/>
            <person name="Gray C.A."/>
            <person name="Murphy B.T."/>
            <person name="Linington R.G."/>
            <person name="Eustaquio A.S."/>
        </authorList>
    </citation>
    <scope>NUCLEOTIDE SEQUENCE [LARGE SCALE GENOMIC DNA]</scope>
    <source>
        <strain evidence="1 2">RL17-350-BIC-E</strain>
    </source>
</reference>
<gene>
    <name evidence="1" type="ORF">PQQ73_24540</name>
</gene>
<sequence length="108" mass="12165">MSKMVRFGNLLFLAGQTSSGQEQARSIEEQCLEAFSRIDALLKQANSDKRNLLSVTIYLKDMSDFDRMNAAWQRWVDSDYLPARCTVQATLGLPELLVEFSVTAAVQD</sequence>
<dbReference type="InterPro" id="IPR035959">
    <property type="entry name" value="RutC-like_sf"/>
</dbReference>
<dbReference type="SUPFAM" id="SSF55298">
    <property type="entry name" value="YjgF-like"/>
    <property type="match status" value="1"/>
</dbReference>
<dbReference type="RefSeq" id="WP_408145847.1">
    <property type="nucleotide sequence ID" value="NZ_JAQQCJ010000028.1"/>
</dbReference>
<dbReference type="EMBL" id="JAQQCL010000021">
    <property type="protein sequence ID" value="MFM0719499.1"/>
    <property type="molecule type" value="Genomic_DNA"/>
</dbReference>
<dbReference type="Gene3D" id="3.30.1330.40">
    <property type="entry name" value="RutC-like"/>
    <property type="match status" value="1"/>
</dbReference>
<comment type="caution">
    <text evidence="1">The sequence shown here is derived from an EMBL/GenBank/DDBJ whole genome shotgun (WGS) entry which is preliminary data.</text>
</comment>
<dbReference type="InterPro" id="IPR006175">
    <property type="entry name" value="YjgF/YER057c/UK114"/>
</dbReference>
<name>A0ABW9EK84_9BURK</name>
<organism evidence="1 2">
    <name type="scientific">Paraburkholderia strydomiana</name>
    <dbReference type="NCBI Taxonomy" id="1245417"/>
    <lineage>
        <taxon>Bacteria</taxon>
        <taxon>Pseudomonadati</taxon>
        <taxon>Pseudomonadota</taxon>
        <taxon>Betaproteobacteria</taxon>
        <taxon>Burkholderiales</taxon>
        <taxon>Burkholderiaceae</taxon>
        <taxon>Paraburkholderia</taxon>
    </lineage>
</organism>
<dbReference type="Pfam" id="PF01042">
    <property type="entry name" value="Ribonuc_L-PSP"/>
    <property type="match status" value="1"/>
</dbReference>
<protein>
    <submittedName>
        <fullName evidence="1">RidA family protein</fullName>
    </submittedName>
</protein>
<keyword evidence="2" id="KW-1185">Reference proteome</keyword>
<evidence type="ECO:0000313" key="2">
    <source>
        <dbReference type="Proteomes" id="UP001629392"/>
    </source>
</evidence>
<dbReference type="CDD" id="cd06150">
    <property type="entry name" value="YjgF_YER057c_UK114_like_2"/>
    <property type="match status" value="1"/>
</dbReference>
<dbReference type="Proteomes" id="UP001629392">
    <property type="component" value="Unassembled WGS sequence"/>
</dbReference>